<dbReference type="Proteomes" id="UP000326729">
    <property type="component" value="Unassembled WGS sequence"/>
</dbReference>
<dbReference type="AlphaFoldDB" id="A0A5E6QIS6"/>
<dbReference type="EMBL" id="CABVGY010000004">
    <property type="protein sequence ID" value="VVM55248.1"/>
    <property type="molecule type" value="Genomic_DNA"/>
</dbReference>
<evidence type="ECO:0000313" key="1">
    <source>
        <dbReference type="EMBL" id="VVM55248.1"/>
    </source>
</evidence>
<organism evidence="1 2">
    <name type="scientific">Pseudomonas fluorescens</name>
    <dbReference type="NCBI Taxonomy" id="294"/>
    <lineage>
        <taxon>Bacteria</taxon>
        <taxon>Pseudomonadati</taxon>
        <taxon>Pseudomonadota</taxon>
        <taxon>Gammaproteobacteria</taxon>
        <taxon>Pseudomonadales</taxon>
        <taxon>Pseudomonadaceae</taxon>
        <taxon>Pseudomonas</taxon>
    </lineage>
</organism>
<gene>
    <name evidence="1" type="ORF">PS659_01025</name>
</gene>
<dbReference type="RefSeq" id="WP_150715146.1">
    <property type="nucleotide sequence ID" value="NZ_CABVGY010000004.1"/>
</dbReference>
<accession>A0A5E6QIS6</accession>
<sequence length="124" mass="14375">MTTESIKELSILIHEENFFEVVALAVKDWDEALDQRDRGEFDALWVENNEYLKKLDYKASTDEKEISALREFSFKKMFRLTQNSEAASYVSDDIGMIGEAIAKGHVSEWVARLLDLYRKGEFPC</sequence>
<name>A0A5E6QIS6_PSEFL</name>
<proteinExistence type="predicted"/>
<evidence type="ECO:0000313" key="2">
    <source>
        <dbReference type="Proteomes" id="UP000326729"/>
    </source>
</evidence>
<reference evidence="1 2" key="1">
    <citation type="submission" date="2019-09" db="EMBL/GenBank/DDBJ databases">
        <authorList>
            <person name="Chandra G."/>
            <person name="Truman W A."/>
        </authorList>
    </citation>
    <scope>NUCLEOTIDE SEQUENCE [LARGE SCALE GENOMIC DNA]</scope>
    <source>
        <strain evidence="1">PS659</strain>
    </source>
</reference>
<dbReference type="OrthoDB" id="6903468at2"/>
<protein>
    <submittedName>
        <fullName evidence="1">Uncharacterized protein</fullName>
    </submittedName>
</protein>